<dbReference type="Gene3D" id="1.25.40.10">
    <property type="entry name" value="Tetratricopeptide repeat domain"/>
    <property type="match status" value="1"/>
</dbReference>
<name>A0A443SBY5_9ACAR</name>
<proteinExistence type="predicted"/>
<comment type="caution">
    <text evidence="1">The sequence shown here is derived from an EMBL/GenBank/DDBJ whole genome shotgun (WGS) entry which is preliminary data.</text>
</comment>
<dbReference type="VEuPathDB" id="VectorBase:LDEU006959"/>
<keyword evidence="2" id="KW-1185">Reference proteome</keyword>
<dbReference type="SUPFAM" id="SSF48452">
    <property type="entry name" value="TPR-like"/>
    <property type="match status" value="1"/>
</dbReference>
<dbReference type="EMBL" id="NCKV01004070">
    <property type="protein sequence ID" value="RWS25081.1"/>
    <property type="molecule type" value="Genomic_DNA"/>
</dbReference>
<sequence length="632" mass="73693">MNELFTLKVFEDAKESCENGISGRKVPNLQESIEEIVYCLDLALNNKFEQALKITEKLAKVSLYHALGKATLCFLKGMLTLETEEIENALCSLKNLADVCNEKRKTSNTVTRVVWRPNYNNYSDDEVHAELCFAETQLEIALLTFLEDQNLINLVKGAFRIRACFQSYKECNYILKTKNNWKSEVVRKHFESGTRMGIGTFNLIISHLPTRVLKLLEFVGFSGNRSIGFKELELATEMCDGLRAPLAALIMMVYHCYVEHFFGLGDTDLEYVTKLVNKWLDKYPNSAFYLLFAARVNQLRGNITKAIPMFNKCISIQNEWKQIHNICYWELLWCYTLYCDWKNAAHFADILRKQCNWSRATYTYQYATNLYMIAESENNDELKAKATEIIQTVPSLRHRYAGKTIPAEKFAITKSIKYMEQDEHLLLPALEFLYIWNIFAILEKCNHLVNPMLKLIEQKLNQYKYEKDLIDHSVDNYALALLLKGSCLRLLNCPLQCEECFLEIITLEKRIETDTFLAPHAALEIGLSQLKRGQYSSSKQWFEKARRDYSGYLLETLVHFRIHCALRLIKENEKSEKRRDSQTTLSEKRHSFENIESKKGKISTFQQMARKFRRQSSSNTFPDYFQSYDTKL</sequence>
<dbReference type="OrthoDB" id="6421628at2759"/>
<protein>
    <submittedName>
        <fullName evidence="1">Tetratricopeptide repeat protein 39B-like protein</fullName>
    </submittedName>
</protein>
<dbReference type="PANTHER" id="PTHR31859">
    <property type="entry name" value="TETRATRICOPEPTIDE REPEAT PROTEIN 39 FAMILY MEMBER"/>
    <property type="match status" value="1"/>
</dbReference>
<dbReference type="Proteomes" id="UP000288716">
    <property type="component" value="Unassembled WGS sequence"/>
</dbReference>
<dbReference type="PANTHER" id="PTHR31859:SF9">
    <property type="entry name" value="TETRATRICOPEPTIDE REPEAT PROTEIN 39B"/>
    <property type="match status" value="1"/>
</dbReference>
<gene>
    <name evidence="1" type="ORF">B4U80_06563</name>
</gene>
<evidence type="ECO:0000313" key="1">
    <source>
        <dbReference type="EMBL" id="RWS25081.1"/>
    </source>
</evidence>
<reference evidence="1 2" key="1">
    <citation type="journal article" date="2018" name="Gigascience">
        <title>Genomes of trombidid mites reveal novel predicted allergens and laterally-transferred genes associated with secondary metabolism.</title>
        <authorList>
            <person name="Dong X."/>
            <person name="Chaisiri K."/>
            <person name="Xia D."/>
            <person name="Armstrong S.D."/>
            <person name="Fang Y."/>
            <person name="Donnelly M.J."/>
            <person name="Kadowaki T."/>
            <person name="McGarry J.W."/>
            <person name="Darby A.C."/>
            <person name="Makepeace B.L."/>
        </authorList>
    </citation>
    <scope>NUCLEOTIDE SEQUENCE [LARGE SCALE GENOMIC DNA]</scope>
    <source>
        <strain evidence="1">UoL-UT</strain>
    </source>
</reference>
<accession>A0A443SBY5</accession>
<dbReference type="InterPro" id="IPR011990">
    <property type="entry name" value="TPR-like_helical_dom_sf"/>
</dbReference>
<evidence type="ECO:0000313" key="2">
    <source>
        <dbReference type="Proteomes" id="UP000288716"/>
    </source>
</evidence>
<dbReference type="AlphaFoldDB" id="A0A443SBY5"/>
<dbReference type="InterPro" id="IPR019412">
    <property type="entry name" value="IML2/TPR_39"/>
</dbReference>
<dbReference type="Pfam" id="PF10300">
    <property type="entry name" value="Iml2-TPR_39"/>
    <property type="match status" value="1"/>
</dbReference>
<organism evidence="1 2">
    <name type="scientific">Leptotrombidium deliense</name>
    <dbReference type="NCBI Taxonomy" id="299467"/>
    <lineage>
        <taxon>Eukaryota</taxon>
        <taxon>Metazoa</taxon>
        <taxon>Ecdysozoa</taxon>
        <taxon>Arthropoda</taxon>
        <taxon>Chelicerata</taxon>
        <taxon>Arachnida</taxon>
        <taxon>Acari</taxon>
        <taxon>Acariformes</taxon>
        <taxon>Trombidiformes</taxon>
        <taxon>Prostigmata</taxon>
        <taxon>Anystina</taxon>
        <taxon>Parasitengona</taxon>
        <taxon>Trombiculoidea</taxon>
        <taxon>Trombiculidae</taxon>
        <taxon>Leptotrombidium</taxon>
    </lineage>
</organism>